<dbReference type="RefSeq" id="WP_377128163.1">
    <property type="nucleotide sequence ID" value="NZ_JBHRSD010000043.1"/>
</dbReference>
<evidence type="ECO:0000313" key="2">
    <source>
        <dbReference type="Proteomes" id="UP001595453"/>
    </source>
</evidence>
<dbReference type="Proteomes" id="UP001595453">
    <property type="component" value="Unassembled WGS sequence"/>
</dbReference>
<reference evidence="2" key="1">
    <citation type="journal article" date="2019" name="Int. J. Syst. Evol. Microbiol.">
        <title>The Global Catalogue of Microorganisms (GCM) 10K type strain sequencing project: providing services to taxonomists for standard genome sequencing and annotation.</title>
        <authorList>
            <consortium name="The Broad Institute Genomics Platform"/>
            <consortium name="The Broad Institute Genome Sequencing Center for Infectious Disease"/>
            <person name="Wu L."/>
            <person name="Ma J."/>
        </authorList>
    </citation>
    <scope>NUCLEOTIDE SEQUENCE [LARGE SCALE GENOMIC DNA]</scope>
    <source>
        <strain evidence="2">KCTC 42730</strain>
    </source>
</reference>
<dbReference type="EMBL" id="JBHRSD010000043">
    <property type="protein sequence ID" value="MFC3034589.1"/>
    <property type="molecule type" value="Genomic_DNA"/>
</dbReference>
<name>A0ABV7CPH2_9GAMM</name>
<evidence type="ECO:0000313" key="1">
    <source>
        <dbReference type="EMBL" id="MFC3034589.1"/>
    </source>
</evidence>
<dbReference type="SUPFAM" id="SSF53850">
    <property type="entry name" value="Periplasmic binding protein-like II"/>
    <property type="match status" value="1"/>
</dbReference>
<organism evidence="1 2">
    <name type="scientific">Pseudoalteromonas fenneropenaei</name>
    <dbReference type="NCBI Taxonomy" id="1737459"/>
    <lineage>
        <taxon>Bacteria</taxon>
        <taxon>Pseudomonadati</taxon>
        <taxon>Pseudomonadota</taxon>
        <taxon>Gammaproteobacteria</taxon>
        <taxon>Alteromonadales</taxon>
        <taxon>Pseudoalteromonadaceae</taxon>
        <taxon>Pseudoalteromonas</taxon>
    </lineage>
</organism>
<keyword evidence="2" id="KW-1185">Reference proteome</keyword>
<proteinExistence type="predicted"/>
<gene>
    <name evidence="1" type="ORF">ACFOEE_18975</name>
</gene>
<protein>
    <submittedName>
        <fullName evidence="1">ABC transporter substrate-binding protein</fullName>
    </submittedName>
</protein>
<dbReference type="Gene3D" id="3.40.190.10">
    <property type="entry name" value="Periplasmic binding protein-like II"/>
    <property type="match status" value="2"/>
</dbReference>
<sequence length="248" mass="28597">MLIMLRYLLYVLLTLASYNALAKSVITLYVYHLKPPYILDVHEQTGLYFDVASLLNRVQDDVTYKTHYMPRKRLEKQLLDEQLDGMILGVNPLWFGDKHQTRYLWSEALFGDVDDFVSPKSKPFEFAGIETLKGKTLGGIRGYVYFAIDGIIATGEATRVDTSEEVQLLDMLAKERLDVAIVSRSTRRYLQTVHAWQDAFHISQIPHDAYKRHILAPRSRAEDFEFTVKLLSLPEVQAQLKLWALSLE</sequence>
<accession>A0ABV7CPH2</accession>
<comment type="caution">
    <text evidence="1">The sequence shown here is derived from an EMBL/GenBank/DDBJ whole genome shotgun (WGS) entry which is preliminary data.</text>
</comment>